<sequence length="94" mass="10135">MRECTTEEQTTVTENNAFISSPRTAMSPSSLPPPIPVLGIKHVRHAGATAVTRSAVRDPTTRINSSVPRLESVQTGTGSSTTAILWKGRIILRH</sequence>
<accession>A0A507QV78</accession>
<reference evidence="1 2" key="1">
    <citation type="submission" date="2019-06" db="EMBL/GenBank/DDBJ databases">
        <title>Wine fermentation using esterase from Monascus purpureus.</title>
        <authorList>
            <person name="Geng C."/>
            <person name="Zhang Y."/>
        </authorList>
    </citation>
    <scope>NUCLEOTIDE SEQUENCE [LARGE SCALE GENOMIC DNA]</scope>
    <source>
        <strain evidence="1">HQ1</strain>
    </source>
</reference>
<evidence type="ECO:0000313" key="1">
    <source>
        <dbReference type="EMBL" id="TQB73288.1"/>
    </source>
</evidence>
<comment type="caution">
    <text evidence="1">The sequence shown here is derived from an EMBL/GenBank/DDBJ whole genome shotgun (WGS) entry which is preliminary data.</text>
</comment>
<dbReference type="Proteomes" id="UP000319663">
    <property type="component" value="Unassembled WGS sequence"/>
</dbReference>
<protein>
    <submittedName>
        <fullName evidence="1">Uncharacterized protein</fullName>
    </submittedName>
</protein>
<gene>
    <name evidence="1" type="ORF">MPDQ_006033</name>
</gene>
<organism evidence="1 2">
    <name type="scientific">Monascus purpureus</name>
    <name type="common">Red mold</name>
    <name type="synonym">Monascus anka</name>
    <dbReference type="NCBI Taxonomy" id="5098"/>
    <lineage>
        <taxon>Eukaryota</taxon>
        <taxon>Fungi</taxon>
        <taxon>Dikarya</taxon>
        <taxon>Ascomycota</taxon>
        <taxon>Pezizomycotina</taxon>
        <taxon>Eurotiomycetes</taxon>
        <taxon>Eurotiomycetidae</taxon>
        <taxon>Eurotiales</taxon>
        <taxon>Aspergillaceae</taxon>
        <taxon>Monascus</taxon>
    </lineage>
</organism>
<proteinExistence type="predicted"/>
<dbReference type="EMBL" id="VIFY01000048">
    <property type="protein sequence ID" value="TQB73288.1"/>
    <property type="molecule type" value="Genomic_DNA"/>
</dbReference>
<evidence type="ECO:0000313" key="2">
    <source>
        <dbReference type="Proteomes" id="UP000319663"/>
    </source>
</evidence>
<keyword evidence="2" id="KW-1185">Reference proteome</keyword>
<dbReference type="AlphaFoldDB" id="A0A507QV78"/>
<name>A0A507QV78_MONPU</name>